<proteinExistence type="predicted"/>
<dbReference type="AlphaFoldDB" id="A0A8B0SPS1"/>
<sequence length="139" mass="15370">MPPFSCLSVRVPDCPAAYSSPFSQLTLQQHRVQPAAMLETDVLQRADFSKSGAKMQRYRRDVRTVPPQPLSSGGIPETGPMLRHDRVRLFPPPLPLISRIDVHRIFNRKPVGMAFAVAGEITVADDRLPLQGDIPGKST</sequence>
<dbReference type="EMBL" id="MN956836">
    <property type="protein sequence ID" value="QTX14243.1"/>
    <property type="molecule type" value="Genomic_DNA"/>
</dbReference>
<name>A0A8B0SPS1_KLEPN</name>
<feature type="region of interest" description="Disordered" evidence="1">
    <location>
        <begin position="53"/>
        <end position="79"/>
    </location>
</feature>
<keyword evidence="2" id="KW-0614">Plasmid</keyword>
<organism evidence="2">
    <name type="scientific">Klebsiella pneumoniae</name>
    <dbReference type="NCBI Taxonomy" id="573"/>
    <lineage>
        <taxon>Bacteria</taxon>
        <taxon>Pseudomonadati</taxon>
        <taxon>Pseudomonadota</taxon>
        <taxon>Gammaproteobacteria</taxon>
        <taxon>Enterobacterales</taxon>
        <taxon>Enterobacteriaceae</taxon>
        <taxon>Klebsiella/Raoultella group</taxon>
        <taxon>Klebsiella</taxon>
        <taxon>Klebsiella pneumoniae complex</taxon>
    </lineage>
</organism>
<geneLocation type="plasmid" evidence="2">
    <name>p17-15-vir-like</name>
</geneLocation>
<reference evidence="2" key="1">
    <citation type="submission" date="2020-01" db="EMBL/GenBank/DDBJ databases">
        <authorList>
            <person name="Qin S."/>
        </authorList>
    </citation>
    <scope>NUCLEOTIDE SEQUENCE</scope>
    <source>
        <strain evidence="2">CVir17-16-YZ6g</strain>
        <plasmid evidence="2">p17-15-vir-like</plasmid>
    </source>
</reference>
<accession>A0A8B0SPS1</accession>
<evidence type="ECO:0000256" key="1">
    <source>
        <dbReference type="SAM" id="MobiDB-lite"/>
    </source>
</evidence>
<protein>
    <submittedName>
        <fullName evidence="2">Uncharacterized protein</fullName>
    </submittedName>
</protein>
<evidence type="ECO:0000313" key="2">
    <source>
        <dbReference type="EMBL" id="QTX14243.1"/>
    </source>
</evidence>